<organism evidence="7 8">
    <name type="scientific">Apiospora aurea</name>
    <dbReference type="NCBI Taxonomy" id="335848"/>
    <lineage>
        <taxon>Eukaryota</taxon>
        <taxon>Fungi</taxon>
        <taxon>Dikarya</taxon>
        <taxon>Ascomycota</taxon>
        <taxon>Pezizomycotina</taxon>
        <taxon>Sordariomycetes</taxon>
        <taxon>Xylariomycetidae</taxon>
        <taxon>Amphisphaeriales</taxon>
        <taxon>Apiosporaceae</taxon>
        <taxon>Apiospora</taxon>
    </lineage>
</organism>
<dbReference type="Gene3D" id="1.10.630.10">
    <property type="entry name" value="Cytochrome P450"/>
    <property type="match status" value="1"/>
</dbReference>
<dbReference type="SUPFAM" id="SSF48264">
    <property type="entry name" value="Cytochrome P450"/>
    <property type="match status" value="1"/>
</dbReference>
<keyword evidence="6" id="KW-0560">Oxidoreductase</keyword>
<keyword evidence="4 6" id="KW-0479">Metal-binding</keyword>
<evidence type="ECO:0000313" key="7">
    <source>
        <dbReference type="EMBL" id="KAK7956145.1"/>
    </source>
</evidence>
<evidence type="ECO:0000256" key="1">
    <source>
        <dbReference type="ARBA" id="ARBA00001971"/>
    </source>
</evidence>
<reference evidence="7 8" key="1">
    <citation type="submission" date="2023-01" db="EMBL/GenBank/DDBJ databases">
        <title>Analysis of 21 Apiospora genomes using comparative genomics revels a genus with tremendous synthesis potential of carbohydrate active enzymes and secondary metabolites.</title>
        <authorList>
            <person name="Sorensen T."/>
        </authorList>
    </citation>
    <scope>NUCLEOTIDE SEQUENCE [LARGE SCALE GENOMIC DNA]</scope>
    <source>
        <strain evidence="7 8">CBS 24483</strain>
    </source>
</reference>
<keyword evidence="6 7" id="KW-0503">Monooxygenase</keyword>
<evidence type="ECO:0000256" key="2">
    <source>
        <dbReference type="ARBA" id="ARBA00010617"/>
    </source>
</evidence>
<dbReference type="GO" id="GO:0004497">
    <property type="term" value="F:monooxygenase activity"/>
    <property type="evidence" value="ECO:0007669"/>
    <property type="project" value="UniProtKB-KW"/>
</dbReference>
<name>A0ABR1QHD5_9PEZI</name>
<sequence length="518" mass="58707">MGLLSGIQLPSSLQGWGCVALAAFTLYSVLITAQRLWFHPLSKIPGPWYARGFVLVRVLRGCHPRRELCEGIPSDTRKVWRKRVTLTRECAGPVVRVSPDRVHVSDPTFFHEVYSSGSNFAKDPAFFQTSGGISEALPAIVDVEYHRRRRKMVNNLFSVKSMEALSHVVLGVVQNAMRKAQEHLDAGRVLDIQRLYIGITIDTIMKVLCDRSLNLIDAEEEEPPFLATLRTFSESFFLLKHFPILIWLADCMPTRLAEKLLPGEFEFRRNVRQWISDRAAEHQTGIEKAEDGRKTVIDLLLRPEDHGRPLTHQAVEDETYSFAFAGTHTTSHTMSMGTYFLLRHPEKLEKLRQELAPLPRNERGLLTYKQVKDLPYLTAVIKESLRLSSPVPGILPRVVPRGGITWAGHHLPEGTSVSTAIRAVHDNPDLFPDPEQFIPERWLENDGLDHWLVVFGKGSRACIGLNIAWMESYLVFSNMFTHFNFTLHATDPTTVTWKDCGNAMIKSHVQVTVDSMVE</sequence>
<dbReference type="Pfam" id="PF00067">
    <property type="entry name" value="p450"/>
    <property type="match status" value="1"/>
</dbReference>
<dbReference type="EMBL" id="JAQQWE010000004">
    <property type="protein sequence ID" value="KAK7956145.1"/>
    <property type="molecule type" value="Genomic_DNA"/>
</dbReference>
<dbReference type="InterPro" id="IPR001128">
    <property type="entry name" value="Cyt_P450"/>
</dbReference>
<dbReference type="Proteomes" id="UP001391051">
    <property type="component" value="Unassembled WGS sequence"/>
</dbReference>
<evidence type="ECO:0000313" key="8">
    <source>
        <dbReference type="Proteomes" id="UP001391051"/>
    </source>
</evidence>
<evidence type="ECO:0000256" key="5">
    <source>
        <dbReference type="ARBA" id="ARBA00023004"/>
    </source>
</evidence>
<comment type="similarity">
    <text evidence="2 6">Belongs to the cytochrome P450 family.</text>
</comment>
<dbReference type="PRINTS" id="PR00463">
    <property type="entry name" value="EP450I"/>
</dbReference>
<protein>
    <submittedName>
        <fullName evidence="7">Cytochrome P450 monooxygenase BOT1</fullName>
    </submittedName>
</protein>
<dbReference type="GeneID" id="92074651"/>
<keyword evidence="3 6" id="KW-0349">Heme</keyword>
<dbReference type="InterPro" id="IPR036396">
    <property type="entry name" value="Cyt_P450_sf"/>
</dbReference>
<dbReference type="PROSITE" id="PS00086">
    <property type="entry name" value="CYTOCHROME_P450"/>
    <property type="match status" value="1"/>
</dbReference>
<accession>A0ABR1QHD5</accession>
<evidence type="ECO:0000256" key="4">
    <source>
        <dbReference type="ARBA" id="ARBA00022723"/>
    </source>
</evidence>
<comment type="caution">
    <text evidence="7">The sequence shown here is derived from an EMBL/GenBank/DDBJ whole genome shotgun (WGS) entry which is preliminary data.</text>
</comment>
<dbReference type="PANTHER" id="PTHR24305:SF166">
    <property type="entry name" value="CYTOCHROME P450 12A4, MITOCHONDRIAL-RELATED"/>
    <property type="match status" value="1"/>
</dbReference>
<keyword evidence="8" id="KW-1185">Reference proteome</keyword>
<comment type="cofactor">
    <cofactor evidence="1">
        <name>heme</name>
        <dbReference type="ChEBI" id="CHEBI:30413"/>
    </cofactor>
</comment>
<proteinExistence type="inferred from homology"/>
<evidence type="ECO:0000256" key="6">
    <source>
        <dbReference type="RuleBase" id="RU000461"/>
    </source>
</evidence>
<dbReference type="InterPro" id="IPR017972">
    <property type="entry name" value="Cyt_P450_CS"/>
</dbReference>
<dbReference type="InterPro" id="IPR050121">
    <property type="entry name" value="Cytochrome_P450_monoxygenase"/>
</dbReference>
<dbReference type="InterPro" id="IPR002401">
    <property type="entry name" value="Cyt_P450_E_grp-I"/>
</dbReference>
<gene>
    <name evidence="7" type="ORF">PG986_005367</name>
</gene>
<dbReference type="PRINTS" id="PR00385">
    <property type="entry name" value="P450"/>
</dbReference>
<dbReference type="CDD" id="cd11062">
    <property type="entry name" value="CYP58-like"/>
    <property type="match status" value="1"/>
</dbReference>
<dbReference type="RefSeq" id="XP_066701451.1">
    <property type="nucleotide sequence ID" value="XM_066841589.1"/>
</dbReference>
<keyword evidence="5 6" id="KW-0408">Iron</keyword>
<dbReference type="PANTHER" id="PTHR24305">
    <property type="entry name" value="CYTOCHROME P450"/>
    <property type="match status" value="1"/>
</dbReference>
<evidence type="ECO:0000256" key="3">
    <source>
        <dbReference type="ARBA" id="ARBA00022617"/>
    </source>
</evidence>